<dbReference type="EC" id="1.1.1.340" evidence="3"/>
<dbReference type="SUPFAM" id="SSF51735">
    <property type="entry name" value="NAD(P)-binding Rossmann-fold domains"/>
    <property type="match status" value="1"/>
</dbReference>
<dbReference type="PANTHER" id="PTHR43391">
    <property type="entry name" value="RETINOL DEHYDROGENASE-RELATED"/>
    <property type="match status" value="1"/>
</dbReference>
<dbReference type="RefSeq" id="WP_096352293.1">
    <property type="nucleotide sequence ID" value="NZ_AP014946.1"/>
</dbReference>
<dbReference type="Pfam" id="PF00106">
    <property type="entry name" value="adh_short"/>
    <property type="match status" value="1"/>
</dbReference>
<dbReference type="PANTHER" id="PTHR43391:SF26">
    <property type="entry name" value="BLL7251 PROTEIN"/>
    <property type="match status" value="1"/>
</dbReference>
<dbReference type="Gene3D" id="3.40.50.720">
    <property type="entry name" value="NAD(P)-binding Rossmann-like Domain"/>
    <property type="match status" value="1"/>
</dbReference>
<accession>A0A0S3PRC3</accession>
<dbReference type="CDD" id="cd05233">
    <property type="entry name" value="SDR_c"/>
    <property type="match status" value="1"/>
</dbReference>
<dbReference type="KEGG" id="vgo:GJW-30_1_00941"/>
<evidence type="ECO:0000256" key="1">
    <source>
        <dbReference type="ARBA" id="ARBA00006484"/>
    </source>
</evidence>
<dbReference type="InterPro" id="IPR002347">
    <property type="entry name" value="SDR_fam"/>
</dbReference>
<dbReference type="Proteomes" id="UP000236884">
    <property type="component" value="Chromosome"/>
</dbReference>
<keyword evidence="2 3" id="KW-0560">Oxidoreductase</keyword>
<reference evidence="3 4" key="1">
    <citation type="submission" date="2015-08" db="EMBL/GenBank/DDBJ databases">
        <title>Investigation of the bacterial diversity of lava forest soil.</title>
        <authorList>
            <person name="Lee J.S."/>
        </authorList>
    </citation>
    <scope>NUCLEOTIDE SEQUENCE [LARGE SCALE GENOMIC DNA]</scope>
    <source>
        <strain evidence="3 4">GJW-30</strain>
    </source>
</reference>
<dbReference type="InterPro" id="IPR036291">
    <property type="entry name" value="NAD(P)-bd_dom_sf"/>
</dbReference>
<dbReference type="GO" id="GO:0016491">
    <property type="term" value="F:oxidoreductase activity"/>
    <property type="evidence" value="ECO:0007669"/>
    <property type="project" value="UniProtKB-KW"/>
</dbReference>
<protein>
    <submittedName>
        <fullName evidence="3">1-deoxy-11-beta-hydroxypentalenate dehydrogenase</fullName>
        <ecNumber evidence="3">1.1.1.340</ecNumber>
    </submittedName>
</protein>
<dbReference type="OrthoDB" id="210852at2"/>
<dbReference type="EMBL" id="AP014946">
    <property type="protein sequence ID" value="BAT58416.1"/>
    <property type="molecule type" value="Genomic_DNA"/>
</dbReference>
<evidence type="ECO:0000313" key="3">
    <source>
        <dbReference type="EMBL" id="BAT58416.1"/>
    </source>
</evidence>
<evidence type="ECO:0000256" key="2">
    <source>
        <dbReference type="ARBA" id="ARBA00023002"/>
    </source>
</evidence>
<dbReference type="AlphaFoldDB" id="A0A0S3PRC3"/>
<proteinExistence type="inferred from homology"/>
<organism evidence="3 4">
    <name type="scientific">Variibacter gotjawalensis</name>
    <dbReference type="NCBI Taxonomy" id="1333996"/>
    <lineage>
        <taxon>Bacteria</taxon>
        <taxon>Pseudomonadati</taxon>
        <taxon>Pseudomonadota</taxon>
        <taxon>Alphaproteobacteria</taxon>
        <taxon>Hyphomicrobiales</taxon>
        <taxon>Nitrobacteraceae</taxon>
        <taxon>Variibacter</taxon>
    </lineage>
</organism>
<sequence>MRVAGKIVVVTGGGGGIGKALAEAFHREGAKHVVVADRDAGAAEAVAKAIGGTAHAGDVGDENTIKTIIDETEKNIGPIDLFCSNAGVGGFRTGDDSAGSPPNESWALGWSVNVMAHVYAARHLVPLMKTRGGGTFMNTVSAAGLLSQVGNPVYAVTKHAAVGFAEYLALTHKDDGIRVSILCPQGVDTAMLRASGGGPQNLDGVLTPEQCAQAAIDGLAAETFCILPHPVVGDYMKKKTDNYDRWIGGMAKMRRALVAGKN</sequence>
<evidence type="ECO:0000313" key="4">
    <source>
        <dbReference type="Proteomes" id="UP000236884"/>
    </source>
</evidence>
<name>A0A0S3PRC3_9BRAD</name>
<dbReference type="PRINTS" id="PR00081">
    <property type="entry name" value="GDHRDH"/>
</dbReference>
<comment type="similarity">
    <text evidence="1">Belongs to the short-chain dehydrogenases/reductases (SDR) family.</text>
</comment>
<gene>
    <name evidence="3" type="primary">ptlF</name>
    <name evidence="3" type="ORF">GJW-30_1_00941</name>
</gene>
<keyword evidence="4" id="KW-1185">Reference proteome</keyword>